<dbReference type="RefSeq" id="WP_222707313.1">
    <property type="nucleotide sequence ID" value="NZ_VRTY01000191.1"/>
</dbReference>
<accession>A0A5C8IIU1</accession>
<dbReference type="GO" id="GO:0003824">
    <property type="term" value="F:catalytic activity"/>
    <property type="evidence" value="ECO:0007669"/>
    <property type="project" value="InterPro"/>
</dbReference>
<organism evidence="2 3">
    <name type="scientific">Pontibacter qinzhouensis</name>
    <dbReference type="NCBI Taxonomy" id="2603253"/>
    <lineage>
        <taxon>Bacteria</taxon>
        <taxon>Pseudomonadati</taxon>
        <taxon>Bacteroidota</taxon>
        <taxon>Cytophagia</taxon>
        <taxon>Cytophagales</taxon>
        <taxon>Hymenobacteraceae</taxon>
        <taxon>Pontibacter</taxon>
    </lineage>
</organism>
<keyword evidence="3" id="KW-1185">Reference proteome</keyword>
<comment type="caution">
    <text evidence="2">The sequence shown here is derived from an EMBL/GenBank/DDBJ whole genome shotgun (WGS) entry which is preliminary data.</text>
</comment>
<name>A0A5C8IIU1_9BACT</name>
<protein>
    <submittedName>
        <fullName evidence="2">Type I site-specific deoxyribonuclease</fullName>
    </submittedName>
</protein>
<evidence type="ECO:0000313" key="2">
    <source>
        <dbReference type="EMBL" id="TXK20952.1"/>
    </source>
</evidence>
<sequence length="85" mass="10013">AYNKTVDRNFQDWVFKKQAGTLKFTEEQMAWLRMIKEYIANSFHIDRDDFELSPFNAHGGLGKLWQLFGEKTDEILNELNEELAA</sequence>
<dbReference type="EMBL" id="VRTY01000191">
    <property type="protein sequence ID" value="TXK20952.1"/>
    <property type="molecule type" value="Genomic_DNA"/>
</dbReference>
<evidence type="ECO:0000259" key="1">
    <source>
        <dbReference type="Pfam" id="PF08463"/>
    </source>
</evidence>
<gene>
    <name evidence="2" type="ORF">FVR03_23860</name>
</gene>
<dbReference type="AlphaFoldDB" id="A0A5C8IIU1"/>
<dbReference type="GO" id="GO:0006304">
    <property type="term" value="P:DNA modification"/>
    <property type="evidence" value="ECO:0007669"/>
    <property type="project" value="InterPro"/>
</dbReference>
<reference evidence="2 3" key="1">
    <citation type="submission" date="2019-08" db="EMBL/GenBank/DDBJ databases">
        <authorList>
            <person name="Shi S."/>
        </authorList>
    </citation>
    <scope>NUCLEOTIDE SEQUENCE [LARGE SCALE GENOMIC DNA]</scope>
    <source>
        <strain evidence="2 3">GY10130</strain>
    </source>
</reference>
<feature type="domain" description="EcoEI R protein C-terminal" evidence="1">
    <location>
        <begin position="2"/>
        <end position="83"/>
    </location>
</feature>
<dbReference type="InterPro" id="IPR013670">
    <property type="entry name" value="EcoEI_R_C_dom"/>
</dbReference>
<dbReference type="Pfam" id="PF08463">
    <property type="entry name" value="EcoEI_R_C"/>
    <property type="match status" value="1"/>
</dbReference>
<dbReference type="Proteomes" id="UP000321926">
    <property type="component" value="Unassembled WGS sequence"/>
</dbReference>
<proteinExistence type="predicted"/>
<dbReference type="GO" id="GO:0003677">
    <property type="term" value="F:DNA binding"/>
    <property type="evidence" value="ECO:0007669"/>
    <property type="project" value="InterPro"/>
</dbReference>
<feature type="non-terminal residue" evidence="2">
    <location>
        <position position="1"/>
    </location>
</feature>
<evidence type="ECO:0000313" key="3">
    <source>
        <dbReference type="Proteomes" id="UP000321926"/>
    </source>
</evidence>